<dbReference type="OrthoDB" id="9806302at2"/>
<organism evidence="8 9">
    <name type="scientific">Bradyrhizobium oligotrophicum S58</name>
    <dbReference type="NCBI Taxonomy" id="1245469"/>
    <lineage>
        <taxon>Bacteria</taxon>
        <taxon>Pseudomonadati</taxon>
        <taxon>Pseudomonadota</taxon>
        <taxon>Alphaproteobacteria</taxon>
        <taxon>Hyphomicrobiales</taxon>
        <taxon>Nitrobacteraceae</taxon>
        <taxon>Bradyrhizobium</taxon>
    </lineage>
</organism>
<dbReference type="Pfam" id="PF01554">
    <property type="entry name" value="MatE"/>
    <property type="match status" value="2"/>
</dbReference>
<dbReference type="GO" id="GO:0015297">
    <property type="term" value="F:antiporter activity"/>
    <property type="evidence" value="ECO:0007669"/>
    <property type="project" value="InterPro"/>
</dbReference>
<evidence type="ECO:0000256" key="5">
    <source>
        <dbReference type="ARBA" id="ARBA00022989"/>
    </source>
</evidence>
<keyword evidence="6 7" id="KW-0472">Membrane</keyword>
<keyword evidence="9" id="KW-1185">Reference proteome</keyword>
<evidence type="ECO:0000256" key="6">
    <source>
        <dbReference type="ARBA" id="ARBA00023136"/>
    </source>
</evidence>
<dbReference type="PANTHER" id="PTHR43549:SF3">
    <property type="entry name" value="MULTIDRUG RESISTANCE PROTEIN YPNP-RELATED"/>
    <property type="match status" value="1"/>
</dbReference>
<comment type="subcellular location">
    <subcellularLocation>
        <location evidence="1">Cell inner membrane</location>
        <topology evidence="1">Multi-pass membrane protein</topology>
    </subcellularLocation>
</comment>
<evidence type="ECO:0000256" key="2">
    <source>
        <dbReference type="ARBA" id="ARBA00022448"/>
    </source>
</evidence>
<dbReference type="eggNOG" id="COG0534">
    <property type="taxonomic scope" value="Bacteria"/>
</dbReference>
<protein>
    <submittedName>
        <fullName evidence="8">Putative multi antimicrobial extrusion protein, MatE</fullName>
    </submittedName>
</protein>
<name>M4Z764_9BRAD</name>
<evidence type="ECO:0000256" key="1">
    <source>
        <dbReference type="ARBA" id="ARBA00004429"/>
    </source>
</evidence>
<feature type="transmembrane region" description="Helical" evidence="7">
    <location>
        <begin position="162"/>
        <end position="182"/>
    </location>
</feature>
<dbReference type="PANTHER" id="PTHR43549">
    <property type="entry name" value="MULTIDRUG RESISTANCE PROTEIN YPNP-RELATED"/>
    <property type="match status" value="1"/>
</dbReference>
<dbReference type="GO" id="GO:0005886">
    <property type="term" value="C:plasma membrane"/>
    <property type="evidence" value="ECO:0007669"/>
    <property type="project" value="UniProtKB-SubCell"/>
</dbReference>
<keyword evidence="2" id="KW-0813">Transport</keyword>
<accession>M4Z764</accession>
<feature type="transmembrane region" description="Helical" evidence="7">
    <location>
        <begin position="267"/>
        <end position="293"/>
    </location>
</feature>
<dbReference type="KEGG" id="aol:S58_29250"/>
<dbReference type="STRING" id="1245469.S58_29250"/>
<gene>
    <name evidence="8" type="ORF">S58_29250</name>
</gene>
<keyword evidence="3" id="KW-1003">Cell membrane</keyword>
<dbReference type="HOGENOM" id="CLU_012893_5_0_5"/>
<dbReference type="Proteomes" id="UP000011841">
    <property type="component" value="Chromosome"/>
</dbReference>
<dbReference type="NCBIfam" id="TIGR00797">
    <property type="entry name" value="matE"/>
    <property type="match status" value="1"/>
</dbReference>
<feature type="transmembrane region" description="Helical" evidence="7">
    <location>
        <begin position="313"/>
        <end position="338"/>
    </location>
</feature>
<feature type="transmembrane region" description="Helical" evidence="7">
    <location>
        <begin position="417"/>
        <end position="437"/>
    </location>
</feature>
<dbReference type="GeneID" id="301816795"/>
<dbReference type="InterPro" id="IPR002528">
    <property type="entry name" value="MATE_fam"/>
</dbReference>
<dbReference type="GO" id="GO:0042910">
    <property type="term" value="F:xenobiotic transmembrane transporter activity"/>
    <property type="evidence" value="ECO:0007669"/>
    <property type="project" value="InterPro"/>
</dbReference>
<feature type="transmembrane region" description="Helical" evidence="7">
    <location>
        <begin position="118"/>
        <end position="142"/>
    </location>
</feature>
<evidence type="ECO:0000313" key="9">
    <source>
        <dbReference type="Proteomes" id="UP000011841"/>
    </source>
</evidence>
<feature type="transmembrane region" description="Helical" evidence="7">
    <location>
        <begin position="45"/>
        <end position="69"/>
    </location>
</feature>
<evidence type="ECO:0000256" key="4">
    <source>
        <dbReference type="ARBA" id="ARBA00022692"/>
    </source>
</evidence>
<feature type="transmembrane region" description="Helical" evidence="7">
    <location>
        <begin position="227"/>
        <end position="246"/>
    </location>
</feature>
<evidence type="ECO:0000256" key="7">
    <source>
        <dbReference type="SAM" id="Phobius"/>
    </source>
</evidence>
<dbReference type="InterPro" id="IPR048279">
    <property type="entry name" value="MdtK-like"/>
</dbReference>
<feature type="transmembrane region" description="Helical" evidence="7">
    <location>
        <begin position="389"/>
        <end position="410"/>
    </location>
</feature>
<dbReference type="RefSeq" id="WP_015666048.1">
    <property type="nucleotide sequence ID" value="NC_020453.1"/>
</dbReference>
<dbReference type="PATRIC" id="fig|1245469.3.peg.2990"/>
<feature type="transmembrane region" description="Helical" evidence="7">
    <location>
        <begin position="194"/>
        <end position="215"/>
    </location>
</feature>
<keyword evidence="4 7" id="KW-0812">Transmembrane</keyword>
<feature type="transmembrane region" description="Helical" evidence="7">
    <location>
        <begin position="350"/>
        <end position="369"/>
    </location>
</feature>
<dbReference type="EMBL" id="AP012603">
    <property type="protein sequence ID" value="BAM88926.1"/>
    <property type="molecule type" value="Genomic_DNA"/>
</dbReference>
<evidence type="ECO:0000256" key="3">
    <source>
        <dbReference type="ARBA" id="ARBA00022475"/>
    </source>
</evidence>
<dbReference type="AlphaFoldDB" id="M4Z764"/>
<feature type="transmembrane region" description="Helical" evidence="7">
    <location>
        <begin position="449"/>
        <end position="469"/>
    </location>
</feature>
<keyword evidence="5 7" id="KW-1133">Transmembrane helix</keyword>
<dbReference type="InterPro" id="IPR052031">
    <property type="entry name" value="Membrane_Transporter-Flippase"/>
</dbReference>
<sequence>MLKQRSRVVGEFAAAVPGVAPDREEAVIPPLLKGRSSLWRPMIRFAIPQTASAALQLLSGTVTAIYFGQLLGGSALAVASVFFPIFFLLISFLIGLISGGIVLVARAYGAGDLQDARAVVGTTLCICFSISVVIAIAGSWLAPELLGVMATPGDILGSAIGYARMTFVSLPLLTVLFAYAFLLRGTGDAQTPFVVMIVYFAISLLLTPALILGWAGLPQLGVTSAPWANMVATIIALPCLVVYLGVRRHPLAFDGRLMRRLRIDRKIVGPFFAIGIPGGVQTMVVALAEVAVITLVNSFGSSATAAYGAMNQVVGYLLAPMQAVGLAATVIAAQAIGARQLNGLHGVTRAGTILSVLVGTSSVAGLLLFSERILSWFVVDPQTLAIAVHALQIVLWSYVFVGVTDVLAGVMRSSGTVGWPTVMTLASVWLVQVPVAYLMSGTFGLDGVWMGYPAGFAAALVAQLAYYGFVWRYRMSRL</sequence>
<feature type="transmembrane region" description="Helical" evidence="7">
    <location>
        <begin position="81"/>
        <end position="106"/>
    </location>
</feature>
<proteinExistence type="predicted"/>
<evidence type="ECO:0000313" key="8">
    <source>
        <dbReference type="EMBL" id="BAM88926.1"/>
    </source>
</evidence>
<dbReference type="PIRSF" id="PIRSF006603">
    <property type="entry name" value="DinF"/>
    <property type="match status" value="1"/>
</dbReference>
<reference evidence="8 9" key="1">
    <citation type="journal article" date="2013" name="Appl. Environ. Microbiol.">
        <title>Genome analysis suggests that the soil oligotrophic bacterium Agromonas oligotrophica (Bradyrhizobium oligotrophicum) is a nitrogen-fixing symbiont of Aeschynomene indica.</title>
        <authorList>
            <person name="Okubo T."/>
            <person name="Fukushima S."/>
            <person name="Itakura M."/>
            <person name="Oshima K."/>
            <person name="Longtonglang A."/>
            <person name="Teaumroong N."/>
            <person name="Mitsui H."/>
            <person name="Hattori M."/>
            <person name="Hattori R."/>
            <person name="Hattori T."/>
            <person name="Minamisawa K."/>
        </authorList>
    </citation>
    <scope>NUCLEOTIDE SEQUENCE [LARGE SCALE GENOMIC DNA]</scope>
    <source>
        <strain evidence="8 9">S58</strain>
    </source>
</reference>